<sequence>MSRFVPCSLPALAAGAVLAFAAPAHAQTATASILDVPPPDASMADIERFCINITDAARERRYALQKAELEALREEIEMKIAILEDKRAALKNWVELREEYASQASDDLVEVYSKMRPDAAAQRMEKLPGELSAALLSKLNPRMAGTILNEMSAERAALVTVIMSAAADKDQGAENQEAVQ</sequence>
<dbReference type="Proteomes" id="UP000509367">
    <property type="component" value="Chromosome"/>
</dbReference>
<feature type="signal peptide" evidence="1">
    <location>
        <begin position="1"/>
        <end position="26"/>
    </location>
</feature>
<keyword evidence="3" id="KW-1185">Reference proteome</keyword>
<protein>
    <submittedName>
        <fullName evidence="2">MotE family protein</fullName>
    </submittedName>
</protein>
<evidence type="ECO:0000313" key="3">
    <source>
        <dbReference type="Proteomes" id="UP000509367"/>
    </source>
</evidence>
<organism evidence="2 3">
    <name type="scientific">Oricola thermophila</name>
    <dbReference type="NCBI Taxonomy" id="2742145"/>
    <lineage>
        <taxon>Bacteria</taxon>
        <taxon>Pseudomonadati</taxon>
        <taxon>Pseudomonadota</taxon>
        <taxon>Alphaproteobacteria</taxon>
        <taxon>Hyphomicrobiales</taxon>
        <taxon>Ahrensiaceae</taxon>
        <taxon>Oricola</taxon>
    </lineage>
</organism>
<name>A0A6N1VFE4_9HYPH</name>
<evidence type="ECO:0000256" key="1">
    <source>
        <dbReference type="SAM" id="SignalP"/>
    </source>
</evidence>
<accession>A0A6N1VFE4</accession>
<dbReference type="AlphaFoldDB" id="A0A6N1VFE4"/>
<evidence type="ECO:0000313" key="2">
    <source>
        <dbReference type="EMBL" id="QKV19641.1"/>
    </source>
</evidence>
<dbReference type="RefSeq" id="WP_175277533.1">
    <property type="nucleotide sequence ID" value="NZ_CP054836.1"/>
</dbReference>
<dbReference type="SUPFAM" id="SSF158791">
    <property type="entry name" value="MgtE N-terminal domain-like"/>
    <property type="match status" value="1"/>
</dbReference>
<keyword evidence="1" id="KW-0732">Signal</keyword>
<dbReference type="KEGG" id="orm:HTY61_14860"/>
<reference evidence="2 3" key="1">
    <citation type="submission" date="2020-06" db="EMBL/GenBank/DDBJ databases">
        <title>Oricola thermophila sp. nov. isolated from a tidal sediments.</title>
        <authorList>
            <person name="Kwon K.K."/>
            <person name="Yang S.-H."/>
            <person name="Park M.-J."/>
        </authorList>
    </citation>
    <scope>NUCLEOTIDE SEQUENCE [LARGE SCALE GENOMIC DNA]</scope>
    <source>
        <strain evidence="2 3">MEBiC13590</strain>
    </source>
</reference>
<gene>
    <name evidence="2" type="ORF">HTY61_14860</name>
</gene>
<feature type="chain" id="PRO_5027118414" evidence="1">
    <location>
        <begin position="27"/>
        <end position="180"/>
    </location>
</feature>
<proteinExistence type="predicted"/>
<dbReference type="EMBL" id="CP054836">
    <property type="protein sequence ID" value="QKV19641.1"/>
    <property type="molecule type" value="Genomic_DNA"/>
</dbReference>